<dbReference type="EMBL" id="BAUW01000003">
    <property type="protein sequence ID" value="GAE43835.1"/>
    <property type="molecule type" value="Genomic_DNA"/>
</dbReference>
<name>W4RHC8_9BACI</name>
<gene>
    <name evidence="2" type="ORF">JCM21738_498</name>
</gene>
<feature type="transmembrane region" description="Helical" evidence="1">
    <location>
        <begin position="6"/>
        <end position="30"/>
    </location>
</feature>
<protein>
    <submittedName>
        <fullName evidence="2">Uncharacterized protein</fullName>
    </submittedName>
</protein>
<evidence type="ECO:0000313" key="2">
    <source>
        <dbReference type="EMBL" id="GAE43835.1"/>
    </source>
</evidence>
<organism evidence="2 3">
    <name type="scientific">Mesobacillus boroniphilus JCM 21738</name>
    <dbReference type="NCBI Taxonomy" id="1294265"/>
    <lineage>
        <taxon>Bacteria</taxon>
        <taxon>Bacillati</taxon>
        <taxon>Bacillota</taxon>
        <taxon>Bacilli</taxon>
        <taxon>Bacillales</taxon>
        <taxon>Bacillaceae</taxon>
        <taxon>Mesobacillus</taxon>
    </lineage>
</organism>
<keyword evidence="1" id="KW-0472">Membrane</keyword>
<dbReference type="Proteomes" id="UP000018949">
    <property type="component" value="Unassembled WGS sequence"/>
</dbReference>
<comment type="caution">
    <text evidence="2">The sequence shown here is derived from an EMBL/GenBank/DDBJ whole genome shotgun (WGS) entry which is preliminary data.</text>
</comment>
<keyword evidence="1" id="KW-0812">Transmembrane</keyword>
<accession>W4RHC8</accession>
<reference evidence="2 3" key="1">
    <citation type="submission" date="2013-12" db="EMBL/GenBank/DDBJ databases">
        <title>NBRP : Genome information of microbial organism related human and environment.</title>
        <authorList>
            <person name="Hattori M."/>
            <person name="Oshima K."/>
            <person name="Inaba H."/>
            <person name="Suda W."/>
            <person name="Sakamoto M."/>
            <person name="Iino T."/>
            <person name="Kitahara M."/>
            <person name="Oshida Y."/>
            <person name="Iida T."/>
            <person name="Kudo T."/>
            <person name="Itoh T."/>
            <person name="Ahmed I."/>
            <person name="Ohkuma M."/>
        </authorList>
    </citation>
    <scope>NUCLEOTIDE SEQUENCE [LARGE SCALE GENOMIC DNA]</scope>
    <source>
        <strain evidence="2 3">JCM 21738</strain>
    </source>
</reference>
<dbReference type="AlphaFoldDB" id="W4RHC8"/>
<sequence>MGLTDYLVVGLFIFVALIILVPVMLFIYLYMKDDKQKQHSILRNFPVIEGSLFYRAYWTRVEAVSI</sequence>
<evidence type="ECO:0000313" key="3">
    <source>
        <dbReference type="Proteomes" id="UP000018949"/>
    </source>
</evidence>
<proteinExistence type="predicted"/>
<evidence type="ECO:0000256" key="1">
    <source>
        <dbReference type="SAM" id="Phobius"/>
    </source>
</evidence>
<keyword evidence="3" id="KW-1185">Reference proteome</keyword>
<keyword evidence="1" id="KW-1133">Transmembrane helix</keyword>